<evidence type="ECO:0000313" key="1">
    <source>
        <dbReference type="EMBL" id="KAK2114449.1"/>
    </source>
</evidence>
<evidence type="ECO:0000313" key="2">
    <source>
        <dbReference type="Proteomes" id="UP001266305"/>
    </source>
</evidence>
<name>A0ABQ9VYI6_SAGOE</name>
<reference evidence="1 2" key="1">
    <citation type="submission" date="2023-05" db="EMBL/GenBank/DDBJ databases">
        <title>B98-5 Cell Line De Novo Hybrid Assembly: An Optical Mapping Approach.</title>
        <authorList>
            <person name="Kananen K."/>
            <person name="Auerbach J.A."/>
            <person name="Kautto E."/>
            <person name="Blachly J.S."/>
        </authorList>
    </citation>
    <scope>NUCLEOTIDE SEQUENCE [LARGE SCALE GENOMIC DNA]</scope>
    <source>
        <strain evidence="1">B95-8</strain>
        <tissue evidence="1">Cell line</tissue>
    </source>
</reference>
<evidence type="ECO:0008006" key="3">
    <source>
        <dbReference type="Google" id="ProtNLM"/>
    </source>
</evidence>
<dbReference type="Proteomes" id="UP001266305">
    <property type="component" value="Unassembled WGS sequence"/>
</dbReference>
<proteinExistence type="predicted"/>
<gene>
    <name evidence="1" type="ORF">P7K49_008715</name>
</gene>
<feature type="non-terminal residue" evidence="1">
    <location>
        <position position="57"/>
    </location>
</feature>
<organism evidence="1 2">
    <name type="scientific">Saguinus oedipus</name>
    <name type="common">Cotton-top tamarin</name>
    <name type="synonym">Oedipomidas oedipus</name>
    <dbReference type="NCBI Taxonomy" id="9490"/>
    <lineage>
        <taxon>Eukaryota</taxon>
        <taxon>Metazoa</taxon>
        <taxon>Chordata</taxon>
        <taxon>Craniata</taxon>
        <taxon>Vertebrata</taxon>
        <taxon>Euteleostomi</taxon>
        <taxon>Mammalia</taxon>
        <taxon>Eutheria</taxon>
        <taxon>Euarchontoglires</taxon>
        <taxon>Primates</taxon>
        <taxon>Haplorrhini</taxon>
        <taxon>Platyrrhini</taxon>
        <taxon>Cebidae</taxon>
        <taxon>Callitrichinae</taxon>
        <taxon>Saguinus</taxon>
    </lineage>
</organism>
<sequence length="57" mass="6295">VTEGKQDLERASQLARKMKKEAASLSEWLSATETELVQKSTSEGLLGDLDTEISWAK</sequence>
<keyword evidence="2" id="KW-1185">Reference proteome</keyword>
<comment type="caution">
    <text evidence="1">The sequence shown here is derived from an EMBL/GenBank/DDBJ whole genome shotgun (WGS) entry which is preliminary data.</text>
</comment>
<feature type="non-terminal residue" evidence="1">
    <location>
        <position position="1"/>
    </location>
</feature>
<accession>A0ABQ9VYI6</accession>
<protein>
    <recommendedName>
        <fullName evidence="3">Dystrophin</fullName>
    </recommendedName>
</protein>
<dbReference type="EMBL" id="JASSZA010000004">
    <property type="protein sequence ID" value="KAK2114449.1"/>
    <property type="molecule type" value="Genomic_DNA"/>
</dbReference>